<evidence type="ECO:0000313" key="1">
    <source>
        <dbReference type="EMBL" id="KEQ04930.1"/>
    </source>
</evidence>
<organism evidence="1 2">
    <name type="scientific">Pseudorhizobium pelagicum</name>
    <dbReference type="NCBI Taxonomy" id="1509405"/>
    <lineage>
        <taxon>Bacteria</taxon>
        <taxon>Pseudomonadati</taxon>
        <taxon>Pseudomonadota</taxon>
        <taxon>Alphaproteobacteria</taxon>
        <taxon>Hyphomicrobiales</taxon>
        <taxon>Rhizobiaceae</taxon>
        <taxon>Rhizobium/Agrobacterium group</taxon>
        <taxon>Pseudorhizobium</taxon>
    </lineage>
</organism>
<accession>A0A922NWU9</accession>
<sequence length="140" mass="15528">MLVLLAYYVTRMAKRNSDGDGEMDLGFAIMHFGRAFPNEAIRELHSTVDGGAVFLRLHDDKTGIMRSHSRHYTCHLIKPGRVRVAPLDNPKGFSAEFMDAPSNNGDFVFRTEADAAEVSLWLLGNYLATADKEEAAEPLA</sequence>
<name>A0A922NWU9_9HYPH</name>
<keyword evidence="2" id="KW-1185">Reference proteome</keyword>
<evidence type="ECO:0000313" key="2">
    <source>
        <dbReference type="Proteomes" id="UP000052167"/>
    </source>
</evidence>
<comment type="caution">
    <text evidence="1">The sequence shown here is derived from an EMBL/GenBank/DDBJ whole genome shotgun (WGS) entry which is preliminary data.</text>
</comment>
<dbReference type="EMBL" id="JOKJ01000022">
    <property type="protein sequence ID" value="KEQ04930.1"/>
    <property type="molecule type" value="Genomic_DNA"/>
</dbReference>
<gene>
    <name evidence="1" type="ORF">GV68_11770</name>
</gene>
<reference evidence="1 2" key="1">
    <citation type="submission" date="2014-06" db="EMBL/GenBank/DDBJ databases">
        <title>Rhizobium pelagicum/R2-400B4.</title>
        <authorList>
            <person name="Kimes N.E."/>
            <person name="Lopez-Perez M."/>
        </authorList>
    </citation>
    <scope>NUCLEOTIDE SEQUENCE [LARGE SCALE GENOMIC DNA]</scope>
    <source>
        <strain evidence="1 2">R2-400B4</strain>
    </source>
</reference>
<dbReference type="RefSeq" id="WP_029620561.1">
    <property type="nucleotide sequence ID" value="NZ_CAJXID010000007.1"/>
</dbReference>
<protein>
    <submittedName>
        <fullName evidence="1">Uncharacterized protein</fullName>
    </submittedName>
</protein>
<proteinExistence type="predicted"/>
<dbReference type="OrthoDB" id="8445114at2"/>
<dbReference type="AlphaFoldDB" id="A0A922NWU9"/>
<dbReference type="Proteomes" id="UP000052167">
    <property type="component" value="Unassembled WGS sequence"/>
</dbReference>